<dbReference type="Proteomes" id="UP001595840">
    <property type="component" value="Unassembled WGS sequence"/>
</dbReference>
<evidence type="ECO:0000313" key="1">
    <source>
        <dbReference type="EMBL" id="MFC4363702.1"/>
    </source>
</evidence>
<dbReference type="InterPro" id="IPR032466">
    <property type="entry name" value="Metal_Hydrolase"/>
</dbReference>
<accession>A0ABV8VAF3</accession>
<dbReference type="SUPFAM" id="SSF51556">
    <property type="entry name" value="Metallo-dependent hydrolases"/>
    <property type="match status" value="1"/>
</dbReference>
<dbReference type="RefSeq" id="WP_290261678.1">
    <property type="nucleotide sequence ID" value="NZ_JAUFQG010000004.1"/>
</dbReference>
<dbReference type="EMBL" id="JBHSCX010000020">
    <property type="protein sequence ID" value="MFC4363702.1"/>
    <property type="molecule type" value="Genomic_DNA"/>
</dbReference>
<keyword evidence="2" id="KW-1185">Reference proteome</keyword>
<dbReference type="PANTHER" id="PTHR10443:SF12">
    <property type="entry name" value="DIPEPTIDASE"/>
    <property type="match status" value="1"/>
</dbReference>
<organism evidence="1 2">
    <name type="scientific">Simiduia curdlanivorans</name>
    <dbReference type="NCBI Taxonomy" id="1492769"/>
    <lineage>
        <taxon>Bacteria</taxon>
        <taxon>Pseudomonadati</taxon>
        <taxon>Pseudomonadota</taxon>
        <taxon>Gammaproteobacteria</taxon>
        <taxon>Cellvibrionales</taxon>
        <taxon>Cellvibrionaceae</taxon>
        <taxon>Simiduia</taxon>
    </lineage>
</organism>
<reference evidence="2" key="1">
    <citation type="journal article" date="2019" name="Int. J. Syst. Evol. Microbiol.">
        <title>The Global Catalogue of Microorganisms (GCM) 10K type strain sequencing project: providing services to taxonomists for standard genome sequencing and annotation.</title>
        <authorList>
            <consortium name="The Broad Institute Genomics Platform"/>
            <consortium name="The Broad Institute Genome Sequencing Center for Infectious Disease"/>
            <person name="Wu L."/>
            <person name="Ma J."/>
        </authorList>
    </citation>
    <scope>NUCLEOTIDE SEQUENCE [LARGE SCALE GENOMIC DNA]</scope>
    <source>
        <strain evidence="2">CECT 8570</strain>
    </source>
</reference>
<gene>
    <name evidence="1" type="ORF">ACFOX3_15410</name>
</gene>
<dbReference type="Gene3D" id="3.20.20.140">
    <property type="entry name" value="Metal-dependent hydrolases"/>
    <property type="match status" value="1"/>
</dbReference>
<protein>
    <submittedName>
        <fullName evidence="1">Dipeptidase</fullName>
    </submittedName>
</protein>
<dbReference type="PANTHER" id="PTHR10443">
    <property type="entry name" value="MICROSOMAL DIPEPTIDASE"/>
    <property type="match status" value="1"/>
</dbReference>
<dbReference type="InterPro" id="IPR008257">
    <property type="entry name" value="Pept_M19"/>
</dbReference>
<dbReference type="CDD" id="cd01301">
    <property type="entry name" value="rDP_like"/>
    <property type="match status" value="1"/>
</dbReference>
<evidence type="ECO:0000313" key="2">
    <source>
        <dbReference type="Proteomes" id="UP001595840"/>
    </source>
</evidence>
<comment type="caution">
    <text evidence="1">The sequence shown here is derived from an EMBL/GenBank/DDBJ whole genome shotgun (WGS) entry which is preliminary data.</text>
</comment>
<dbReference type="PROSITE" id="PS51365">
    <property type="entry name" value="RENAL_DIPEPTIDASE_2"/>
    <property type="match status" value="1"/>
</dbReference>
<name>A0ABV8VAF3_9GAMM</name>
<dbReference type="Pfam" id="PF01244">
    <property type="entry name" value="Peptidase_M19"/>
    <property type="match status" value="1"/>
</dbReference>
<proteinExistence type="predicted"/>
<sequence length="361" mass="38868">MNQVKHAPAQGISDATKALHASLFIADLHADSLLWHRDLLIRSDYGQVDFPRMQEGNVALQMFTTVTKSPAGLNYHENSAHSRDNITLLALIQGWPMNTWGSLTARALHQSDRLHKFAERAPDTVRIIKNQADLAALQADRAAATKTKPMGAILGTEGSHALDGELANIERLYQAGFRMMSLQHFFDNQLGGSLHGVSHAGLTEFGRAAVQEMTRLGIMIDVAHSSEQVVRDVLALNTQALIVSHTGIYSHCPNERNIPDTLMQSIAAKGGLIGIGFWRGAVCDDSPKGVANAIQAAVNLVGEDAVALGSDYDGSVTTGFDSSQLLELTQALVDLGMSESTIAKVMGGNQARFFAKHLPSL</sequence>